<accession>A0A2H0N2X5</accession>
<protein>
    <submittedName>
        <fullName evidence="1">Uncharacterized protein</fullName>
    </submittedName>
</protein>
<evidence type="ECO:0000313" key="1">
    <source>
        <dbReference type="EMBL" id="PIR03240.1"/>
    </source>
</evidence>
<name>A0A2H0N2X5_9BACT</name>
<dbReference type="EMBL" id="PCWM01000025">
    <property type="protein sequence ID" value="PIR03240.1"/>
    <property type="molecule type" value="Genomic_DNA"/>
</dbReference>
<reference evidence="1 2" key="1">
    <citation type="submission" date="2017-09" db="EMBL/GenBank/DDBJ databases">
        <title>Depth-based differentiation of microbial function through sediment-hosted aquifers and enrichment of novel symbionts in the deep terrestrial subsurface.</title>
        <authorList>
            <person name="Probst A.J."/>
            <person name="Ladd B."/>
            <person name="Jarett J.K."/>
            <person name="Geller-Mcgrath D.E."/>
            <person name="Sieber C.M."/>
            <person name="Emerson J.B."/>
            <person name="Anantharaman K."/>
            <person name="Thomas B.C."/>
            <person name="Malmstrom R."/>
            <person name="Stieglmeier M."/>
            <person name="Klingl A."/>
            <person name="Woyke T."/>
            <person name="Ryan C.M."/>
            <person name="Banfield J.F."/>
        </authorList>
    </citation>
    <scope>NUCLEOTIDE SEQUENCE [LARGE SCALE GENOMIC DNA]</scope>
    <source>
        <strain evidence="1">CG11_big_fil_rev_8_21_14_0_20_43_7</strain>
    </source>
</reference>
<proteinExistence type="predicted"/>
<dbReference type="Proteomes" id="UP000229782">
    <property type="component" value="Unassembled WGS sequence"/>
</dbReference>
<comment type="caution">
    <text evidence="1">The sequence shown here is derived from an EMBL/GenBank/DDBJ whole genome shotgun (WGS) entry which is preliminary data.</text>
</comment>
<sequence>MKIHSDEQEGNTSPEYKGLQLLKHCPACKATFQQTDIHVVETYQNVHLLHVTCNACTHAILSLFTISQFGMGSVGMATDLSAADADRVIGTTPIHEDELFAFHTFLTGTQKKAHRIEDLFVMN</sequence>
<evidence type="ECO:0000313" key="2">
    <source>
        <dbReference type="Proteomes" id="UP000229782"/>
    </source>
</evidence>
<organism evidence="1 2">
    <name type="scientific">Candidatus Magasanikbacteria bacterium CG11_big_fil_rev_8_21_14_0_20_43_7</name>
    <dbReference type="NCBI Taxonomy" id="1974654"/>
    <lineage>
        <taxon>Bacteria</taxon>
        <taxon>Candidatus Magasanikiibacteriota</taxon>
    </lineage>
</organism>
<gene>
    <name evidence="1" type="ORF">COV60_01335</name>
</gene>
<dbReference type="AlphaFoldDB" id="A0A2H0N2X5"/>